<dbReference type="EMBL" id="LAZR01022647">
    <property type="protein sequence ID" value="KKL81146.1"/>
    <property type="molecule type" value="Genomic_DNA"/>
</dbReference>
<accession>A0A0F9FS02</accession>
<gene>
    <name evidence="1" type="ORF">LCGC14_1997660</name>
</gene>
<feature type="non-terminal residue" evidence="1">
    <location>
        <position position="1"/>
    </location>
</feature>
<comment type="caution">
    <text evidence="1">The sequence shown here is derived from an EMBL/GenBank/DDBJ whole genome shotgun (WGS) entry which is preliminary data.</text>
</comment>
<dbReference type="AlphaFoldDB" id="A0A0F9FS02"/>
<proteinExistence type="predicted"/>
<name>A0A0F9FS02_9ZZZZ</name>
<organism evidence="1">
    <name type="scientific">marine sediment metagenome</name>
    <dbReference type="NCBI Taxonomy" id="412755"/>
    <lineage>
        <taxon>unclassified sequences</taxon>
        <taxon>metagenomes</taxon>
        <taxon>ecological metagenomes</taxon>
    </lineage>
</organism>
<protein>
    <submittedName>
        <fullName evidence="1">Uncharacterized protein</fullName>
    </submittedName>
</protein>
<reference evidence="1" key="1">
    <citation type="journal article" date="2015" name="Nature">
        <title>Complex archaea that bridge the gap between prokaryotes and eukaryotes.</title>
        <authorList>
            <person name="Spang A."/>
            <person name="Saw J.H."/>
            <person name="Jorgensen S.L."/>
            <person name="Zaremba-Niedzwiedzka K."/>
            <person name="Martijn J."/>
            <person name="Lind A.E."/>
            <person name="van Eijk R."/>
            <person name="Schleper C."/>
            <person name="Guy L."/>
            <person name="Ettema T.J."/>
        </authorList>
    </citation>
    <scope>NUCLEOTIDE SEQUENCE</scope>
</reference>
<evidence type="ECO:0000313" key="1">
    <source>
        <dbReference type="EMBL" id="KKL81146.1"/>
    </source>
</evidence>
<sequence length="184" mass="20603">HYKFSPALSTFFELTTRKTAVGEPVELDEIFIQNNFPFWVQDAVDAYGEHGYISGTFFSGAAILGAGVSTYGNELNAGDLKPIVLASGYRVSPPRYNEATKDDQELKEQLDKVFADMVAKRMRANLTYLQELADQNKNAILKKALQSYAKDARDSMRSFLPESKSEEPVPEASLNALRRLLEQQ</sequence>